<feature type="region of interest" description="Disordered" evidence="2">
    <location>
        <begin position="176"/>
        <end position="215"/>
    </location>
</feature>
<dbReference type="InterPro" id="IPR005149">
    <property type="entry name" value="Tscrpt_reg_PadR_N"/>
</dbReference>
<dbReference type="PANTHER" id="PTHR33169">
    <property type="entry name" value="PADR-FAMILY TRANSCRIPTIONAL REGULATOR"/>
    <property type="match status" value="1"/>
</dbReference>
<name>A0ABV8LEJ0_9ACTN</name>
<evidence type="ECO:0000256" key="2">
    <source>
        <dbReference type="SAM" id="MobiDB-lite"/>
    </source>
</evidence>
<reference evidence="5" key="1">
    <citation type="journal article" date="2019" name="Int. J. Syst. Evol. Microbiol.">
        <title>The Global Catalogue of Microorganisms (GCM) 10K type strain sequencing project: providing services to taxonomists for standard genome sequencing and annotation.</title>
        <authorList>
            <consortium name="The Broad Institute Genomics Platform"/>
            <consortium name="The Broad Institute Genome Sequencing Center for Infectious Disease"/>
            <person name="Wu L."/>
            <person name="Ma J."/>
        </authorList>
    </citation>
    <scope>NUCLEOTIDE SEQUENCE [LARGE SCALE GENOMIC DNA]</scope>
    <source>
        <strain evidence="5">CGMCC 4.7289</strain>
    </source>
</reference>
<dbReference type="PANTHER" id="PTHR33169:SF26">
    <property type="entry name" value="CONSERVED PROTEIN"/>
    <property type="match status" value="1"/>
</dbReference>
<evidence type="ECO:0000259" key="3">
    <source>
        <dbReference type="Pfam" id="PF03551"/>
    </source>
</evidence>
<evidence type="ECO:0000313" key="4">
    <source>
        <dbReference type="EMBL" id="MFC4129307.1"/>
    </source>
</evidence>
<dbReference type="InterPro" id="IPR036388">
    <property type="entry name" value="WH-like_DNA-bd_sf"/>
</dbReference>
<dbReference type="InterPro" id="IPR052509">
    <property type="entry name" value="Metal_resp_DNA-bind_regulator"/>
</dbReference>
<feature type="domain" description="Transcription regulator PadR N-terminal" evidence="3">
    <location>
        <begin position="6"/>
        <end position="90"/>
    </location>
</feature>
<protein>
    <submittedName>
        <fullName evidence="4">PadR family transcriptional regulator</fullName>
    </submittedName>
</protein>
<organism evidence="4 5">
    <name type="scientific">Hamadaea flava</name>
    <dbReference type="NCBI Taxonomy" id="1742688"/>
    <lineage>
        <taxon>Bacteria</taxon>
        <taxon>Bacillati</taxon>
        <taxon>Actinomycetota</taxon>
        <taxon>Actinomycetes</taxon>
        <taxon>Micromonosporales</taxon>
        <taxon>Micromonosporaceae</taxon>
        <taxon>Hamadaea</taxon>
    </lineage>
</organism>
<feature type="compositionally biased region" description="Polar residues" evidence="2">
    <location>
        <begin position="186"/>
        <end position="199"/>
    </location>
</feature>
<proteinExistence type="predicted"/>
<dbReference type="EMBL" id="JBHSAY010000003">
    <property type="protein sequence ID" value="MFC4129307.1"/>
    <property type="molecule type" value="Genomic_DNA"/>
</dbReference>
<dbReference type="Pfam" id="PF03551">
    <property type="entry name" value="PadR"/>
    <property type="match status" value="1"/>
</dbReference>
<dbReference type="InterPro" id="IPR036390">
    <property type="entry name" value="WH_DNA-bd_sf"/>
</dbReference>
<evidence type="ECO:0000256" key="1">
    <source>
        <dbReference type="SAM" id="Coils"/>
    </source>
</evidence>
<comment type="caution">
    <text evidence="4">The sequence shown here is derived from an EMBL/GenBank/DDBJ whole genome shotgun (WGS) entry which is preliminary data.</text>
</comment>
<keyword evidence="1" id="KW-0175">Coiled coil</keyword>
<dbReference type="Proteomes" id="UP001595816">
    <property type="component" value="Unassembled WGS sequence"/>
</dbReference>
<evidence type="ECO:0000313" key="5">
    <source>
        <dbReference type="Proteomes" id="UP001595816"/>
    </source>
</evidence>
<feature type="coiled-coil region" evidence="1">
    <location>
        <begin position="114"/>
        <end position="148"/>
    </location>
</feature>
<dbReference type="RefSeq" id="WP_308197743.1">
    <property type="nucleotide sequence ID" value="NZ_JAMZDZ010000001.1"/>
</dbReference>
<keyword evidence="5" id="KW-1185">Reference proteome</keyword>
<accession>A0ABV8LEJ0</accession>
<dbReference type="SUPFAM" id="SSF46785">
    <property type="entry name" value="Winged helix' DNA-binding domain"/>
    <property type="match status" value="1"/>
</dbReference>
<dbReference type="Gene3D" id="1.10.10.10">
    <property type="entry name" value="Winged helix-like DNA-binding domain superfamily/Winged helix DNA-binding domain"/>
    <property type="match status" value="1"/>
</dbReference>
<gene>
    <name evidence="4" type="ORF">ACFOZ4_01610</name>
</gene>
<sequence length="215" mass="24191">MLDLAILGILHEAPMHGYELRKQLALKIGPMRAAISYGSLYPTLRRLQASGWIAEAGESSADDEAVPPLTSRRGRVVYKITAEGKERFQELLAQTGPETFDDPGFGVHFAFFARTDAEIRLRILEGRRRKVEERREGLRDVLARAAERVDAYTLELQRHGLDAAEREVRWLEELIANERSGRPPSQRAQSATDPQTSAVQPGHEEEPPGQTPRRM</sequence>